<protein>
    <submittedName>
        <fullName evidence="2">Uncharacterized protein</fullName>
    </submittedName>
</protein>
<gene>
    <name evidence="2" type="ORF">FHR21_000980</name>
</gene>
<sequence length="155" mass="16469">MFDDIALGPFLEDPARKNTIPFVVALILHRQLHEGAGLGRVLPRRGLLAGAQPHDRTADARRFAGLHLQLAHQPVALVKQAQHRDALGHRGCALDAADFLRHVRGARGVGGVRLLAAASGAIAAGERGGRQQRGQDQGQRARHPAAHSAPGRQAS</sequence>
<feature type="region of interest" description="Disordered" evidence="1">
    <location>
        <begin position="123"/>
        <end position="155"/>
    </location>
</feature>
<evidence type="ECO:0000256" key="1">
    <source>
        <dbReference type="SAM" id="MobiDB-lite"/>
    </source>
</evidence>
<accession>A0A7W9B3N0</accession>
<organism evidence="2 3">
    <name type="scientific">Sphingopyxis panaciterrulae</name>
    <dbReference type="NCBI Taxonomy" id="462372"/>
    <lineage>
        <taxon>Bacteria</taxon>
        <taxon>Pseudomonadati</taxon>
        <taxon>Pseudomonadota</taxon>
        <taxon>Alphaproteobacteria</taxon>
        <taxon>Sphingomonadales</taxon>
        <taxon>Sphingomonadaceae</taxon>
        <taxon>Sphingopyxis</taxon>
    </lineage>
</organism>
<comment type="caution">
    <text evidence="2">The sequence shown here is derived from an EMBL/GenBank/DDBJ whole genome shotgun (WGS) entry which is preliminary data.</text>
</comment>
<dbReference type="EMBL" id="JACIJH010000002">
    <property type="protein sequence ID" value="MBB5705647.1"/>
    <property type="molecule type" value="Genomic_DNA"/>
</dbReference>
<reference evidence="2 3" key="1">
    <citation type="submission" date="2020-08" db="EMBL/GenBank/DDBJ databases">
        <title>Genomic Encyclopedia of Type Strains, Phase IV (KMG-IV): sequencing the most valuable type-strain genomes for metagenomic binning, comparative biology and taxonomic classification.</title>
        <authorList>
            <person name="Goeker M."/>
        </authorList>
    </citation>
    <scope>NUCLEOTIDE SEQUENCE [LARGE SCALE GENOMIC DNA]</scope>
    <source>
        <strain evidence="2 3">DSM 27163</strain>
    </source>
</reference>
<proteinExistence type="predicted"/>
<name>A0A7W9B3N0_9SPHN</name>
<dbReference type="AlphaFoldDB" id="A0A7W9B3N0"/>
<keyword evidence="3" id="KW-1185">Reference proteome</keyword>
<evidence type="ECO:0000313" key="3">
    <source>
        <dbReference type="Proteomes" id="UP000537161"/>
    </source>
</evidence>
<dbReference type="Proteomes" id="UP000537161">
    <property type="component" value="Unassembled WGS sequence"/>
</dbReference>
<evidence type="ECO:0000313" key="2">
    <source>
        <dbReference type="EMBL" id="MBB5705647.1"/>
    </source>
</evidence>